<protein>
    <recommendedName>
        <fullName evidence="5">RING-type E3 ubiquitin transferase</fullName>
        <ecNumber evidence="5">2.3.2.27</ecNumber>
    </recommendedName>
</protein>
<feature type="compositionally biased region" description="Basic and acidic residues" evidence="17">
    <location>
        <begin position="263"/>
        <end position="290"/>
    </location>
</feature>
<dbReference type="Gene3D" id="3.30.40.10">
    <property type="entry name" value="Zinc/RING finger domain, C3HC4 (zinc finger)"/>
    <property type="match status" value="1"/>
</dbReference>
<feature type="compositionally biased region" description="Acidic residues" evidence="17">
    <location>
        <begin position="1"/>
        <end position="15"/>
    </location>
</feature>
<keyword evidence="9" id="KW-0677">Repeat</keyword>
<evidence type="ECO:0000256" key="2">
    <source>
        <dbReference type="ARBA" id="ARBA00004322"/>
    </source>
</evidence>
<keyword evidence="11 16" id="KW-0863">Zinc-finger</keyword>
<evidence type="ECO:0000256" key="11">
    <source>
        <dbReference type="ARBA" id="ARBA00022771"/>
    </source>
</evidence>
<evidence type="ECO:0000256" key="9">
    <source>
        <dbReference type="ARBA" id="ARBA00022737"/>
    </source>
</evidence>
<dbReference type="SUPFAM" id="SSF57850">
    <property type="entry name" value="RING/U-box"/>
    <property type="match status" value="1"/>
</dbReference>
<dbReference type="PROSITE" id="PS50089">
    <property type="entry name" value="ZF_RING_2"/>
    <property type="match status" value="1"/>
</dbReference>
<reference evidence="19" key="1">
    <citation type="submission" date="2021-10" db="EMBL/GenBank/DDBJ databases">
        <title>Tropical sea cucumber genome reveals ecological adaptation and Cuvierian tubules defense mechanism.</title>
        <authorList>
            <person name="Chen T."/>
        </authorList>
    </citation>
    <scope>NUCLEOTIDE SEQUENCE</scope>
    <source>
        <strain evidence="19">Nanhai2018</strain>
        <tissue evidence="19">Muscle</tissue>
    </source>
</reference>
<evidence type="ECO:0000256" key="8">
    <source>
        <dbReference type="ARBA" id="ARBA00022679"/>
    </source>
</evidence>
<feature type="compositionally biased region" description="Polar residues" evidence="17">
    <location>
        <begin position="210"/>
        <end position="241"/>
    </location>
</feature>
<name>A0A9Q0YFU8_HOLLE</name>
<keyword evidence="10" id="KW-0227">DNA damage</keyword>
<keyword evidence="6" id="KW-0963">Cytoplasm</keyword>
<keyword evidence="11 16" id="KW-0479">Metal-binding</keyword>
<dbReference type="PANTHER" id="PTHR16047">
    <property type="entry name" value="RFWD3 PROTEIN"/>
    <property type="match status" value="1"/>
</dbReference>
<feature type="region of interest" description="Disordered" evidence="17">
    <location>
        <begin position="203"/>
        <end position="301"/>
    </location>
</feature>
<dbReference type="InterPro" id="IPR013083">
    <property type="entry name" value="Znf_RING/FYVE/PHD"/>
</dbReference>
<dbReference type="GO" id="GO:0008270">
    <property type="term" value="F:zinc ion binding"/>
    <property type="evidence" value="ECO:0007669"/>
    <property type="project" value="UniProtKB-KW"/>
</dbReference>
<feature type="region of interest" description="Disordered" evidence="17">
    <location>
        <begin position="416"/>
        <end position="439"/>
    </location>
</feature>
<dbReference type="OrthoDB" id="5600418at2759"/>
<dbReference type="GO" id="GO:0061630">
    <property type="term" value="F:ubiquitin protein ligase activity"/>
    <property type="evidence" value="ECO:0007669"/>
    <property type="project" value="UniProtKB-EC"/>
</dbReference>
<feature type="compositionally biased region" description="Low complexity" evidence="17">
    <location>
        <begin position="166"/>
        <end position="177"/>
    </location>
</feature>
<keyword evidence="15" id="KW-0539">Nucleus</keyword>
<evidence type="ECO:0000256" key="7">
    <source>
        <dbReference type="ARBA" id="ARBA00022574"/>
    </source>
</evidence>
<evidence type="ECO:0000313" key="20">
    <source>
        <dbReference type="Proteomes" id="UP001152320"/>
    </source>
</evidence>
<organism evidence="19 20">
    <name type="scientific">Holothuria leucospilota</name>
    <name type="common">Black long sea cucumber</name>
    <name type="synonym">Mertensiothuria leucospilota</name>
    <dbReference type="NCBI Taxonomy" id="206669"/>
    <lineage>
        <taxon>Eukaryota</taxon>
        <taxon>Metazoa</taxon>
        <taxon>Echinodermata</taxon>
        <taxon>Eleutherozoa</taxon>
        <taxon>Echinozoa</taxon>
        <taxon>Holothuroidea</taxon>
        <taxon>Aspidochirotacea</taxon>
        <taxon>Aspidochirotida</taxon>
        <taxon>Holothuriidae</taxon>
        <taxon>Holothuria</taxon>
    </lineage>
</organism>
<evidence type="ECO:0000256" key="4">
    <source>
        <dbReference type="ARBA" id="ARBA00004906"/>
    </source>
</evidence>
<gene>
    <name evidence="19" type="ORF">HOLleu_39299</name>
</gene>
<dbReference type="Pfam" id="PF23419">
    <property type="entry name" value="WD40_RFWD3"/>
    <property type="match status" value="1"/>
</dbReference>
<comment type="caution">
    <text evidence="19">The sequence shown here is derived from an EMBL/GenBank/DDBJ whole genome shotgun (WGS) entry which is preliminary data.</text>
</comment>
<evidence type="ECO:0000256" key="14">
    <source>
        <dbReference type="ARBA" id="ARBA00023204"/>
    </source>
</evidence>
<evidence type="ECO:0000256" key="10">
    <source>
        <dbReference type="ARBA" id="ARBA00022763"/>
    </source>
</evidence>
<dbReference type="SUPFAM" id="SSF50978">
    <property type="entry name" value="WD40 repeat-like"/>
    <property type="match status" value="1"/>
</dbReference>
<keyword evidence="12" id="KW-0833">Ubl conjugation pathway</keyword>
<dbReference type="AlphaFoldDB" id="A0A9Q0YFU8"/>
<dbReference type="GO" id="GO:0016605">
    <property type="term" value="C:PML body"/>
    <property type="evidence" value="ECO:0007669"/>
    <property type="project" value="UniProtKB-SubCell"/>
</dbReference>
<evidence type="ECO:0000256" key="17">
    <source>
        <dbReference type="SAM" id="MobiDB-lite"/>
    </source>
</evidence>
<feature type="compositionally biased region" description="Acidic residues" evidence="17">
    <location>
        <begin position="291"/>
        <end position="301"/>
    </location>
</feature>
<evidence type="ECO:0000256" key="6">
    <source>
        <dbReference type="ARBA" id="ARBA00022490"/>
    </source>
</evidence>
<dbReference type="PANTHER" id="PTHR16047:SF7">
    <property type="entry name" value="E3 UBIQUITIN-PROTEIN LIGASE RFWD3"/>
    <property type="match status" value="1"/>
</dbReference>
<dbReference type="InterPro" id="IPR037381">
    <property type="entry name" value="RFWD3"/>
</dbReference>
<dbReference type="InterPro" id="IPR056527">
    <property type="entry name" value="WD40_RFWD3"/>
</dbReference>
<evidence type="ECO:0000256" key="13">
    <source>
        <dbReference type="ARBA" id="ARBA00022833"/>
    </source>
</evidence>
<keyword evidence="20" id="KW-1185">Reference proteome</keyword>
<dbReference type="CDD" id="cd16450">
    <property type="entry name" value="mRING-C3HGC3_RFWD3"/>
    <property type="match status" value="1"/>
</dbReference>
<dbReference type="EMBL" id="JAIZAY010000021">
    <property type="protein sequence ID" value="KAJ8021952.1"/>
    <property type="molecule type" value="Genomic_DNA"/>
</dbReference>
<dbReference type="EC" id="2.3.2.27" evidence="5"/>
<sequence length="783" mass="85122">MDYDAETDVESDNDEASERGDGSNTPGGEGRSRTSSVSDLFDGDDSDEMEVDENSNESSDATEILSGRSNANDRQIFEQTGSGIESNGQGADLRTNANTRALGLGGPVNSGHGITDRTIAGNRNADRNSQLSDSENSERLFRNIPNMVQVSNEQLAALPVPASTGSSQPQPSFPSLPGNYPSSTNISSNNATVTVTHFSSQPYQPAVSFQPHNLNRTEPGSSTNQAQNSESAAVPDGSSSVDGREERVPSNFVNIANILNSVPRDDDGRTRDERRDSLADFKLPEKKQENEASEDSDSDDESQTCSICYEAWSNSGSHRLASLKCGHVFGQSCIIKWLKGKDGKCPHCCAKAKKSDIRVIFARKLKAIDTSERDKALKDLQQEKELRRKVEIEKAQIHLKYQMALEEVNRMKAQIRLQSATSSSSMPSGSASSNDTPAPTLPGSYVLEKTITASANGNSRVLVYDYSNSALVASVPSSNQILFQGFGVKKIGVLNWHNQYLPIHSKPIRGMSFNGRNDGLLLTGSMDKTLKITSLASNTVVQSYDAPAPVWSCCWNDEDVNYLFAGLSNGTIVVYDTRNTSEEVLTLNREGSKHPIVAMNYVHKALGSNFPCSGLLVGTLSNCSFWELKTPVDFTPHILPLEGNCVSLSFEPTTRHCLASFRPSKVQPSMRHVMCELLSTPVSGETEPIIKCNPIHSFFGGATVKLLARSAIFRRPSSNDHLLVAAGDEGSNSLDLWDGNSGAKVQRLSTGATILDVCPFRFNNCDYLAALSEKVIKLYQWKT</sequence>
<keyword evidence="7" id="KW-0853">WD repeat</keyword>
<keyword evidence="8" id="KW-0808">Transferase</keyword>
<feature type="compositionally biased region" description="Acidic residues" evidence="17">
    <location>
        <begin position="41"/>
        <end position="55"/>
    </location>
</feature>
<feature type="domain" description="RING-type" evidence="18">
    <location>
        <begin position="305"/>
        <end position="348"/>
    </location>
</feature>
<evidence type="ECO:0000256" key="12">
    <source>
        <dbReference type="ARBA" id="ARBA00022786"/>
    </source>
</evidence>
<evidence type="ECO:0000256" key="3">
    <source>
        <dbReference type="ARBA" id="ARBA00004496"/>
    </source>
</evidence>
<evidence type="ECO:0000256" key="15">
    <source>
        <dbReference type="ARBA" id="ARBA00023242"/>
    </source>
</evidence>
<keyword evidence="14" id="KW-0234">DNA repair</keyword>
<evidence type="ECO:0000313" key="19">
    <source>
        <dbReference type="EMBL" id="KAJ8021952.1"/>
    </source>
</evidence>
<comment type="catalytic activity">
    <reaction evidence="1">
        <text>S-ubiquitinyl-[E2 ubiquitin-conjugating enzyme]-L-cysteine + [acceptor protein]-L-lysine = [E2 ubiquitin-conjugating enzyme]-L-cysteine + N(6)-ubiquitinyl-[acceptor protein]-L-lysine.</text>
        <dbReference type="EC" id="2.3.2.27"/>
    </reaction>
</comment>
<feature type="region of interest" description="Disordered" evidence="17">
    <location>
        <begin position="160"/>
        <end position="188"/>
    </location>
</feature>
<dbReference type="Pfam" id="PF13923">
    <property type="entry name" value="zf-C3HC4_2"/>
    <property type="match status" value="1"/>
</dbReference>
<dbReference type="InterPro" id="IPR036322">
    <property type="entry name" value="WD40_repeat_dom_sf"/>
</dbReference>
<feature type="region of interest" description="Disordered" evidence="17">
    <location>
        <begin position="1"/>
        <end position="138"/>
    </location>
</feature>
<dbReference type="GO" id="GO:0036297">
    <property type="term" value="P:interstrand cross-link repair"/>
    <property type="evidence" value="ECO:0007669"/>
    <property type="project" value="InterPro"/>
</dbReference>
<dbReference type="InterPro" id="IPR015943">
    <property type="entry name" value="WD40/YVTN_repeat-like_dom_sf"/>
</dbReference>
<dbReference type="GO" id="GO:0016567">
    <property type="term" value="P:protein ubiquitination"/>
    <property type="evidence" value="ECO:0007669"/>
    <property type="project" value="InterPro"/>
</dbReference>
<dbReference type="SMART" id="SM00320">
    <property type="entry name" value="WD40"/>
    <property type="match status" value="2"/>
</dbReference>
<feature type="compositionally biased region" description="Polar residues" evidence="17">
    <location>
        <begin position="251"/>
        <end position="260"/>
    </location>
</feature>
<dbReference type="InterPro" id="IPR001680">
    <property type="entry name" value="WD40_rpt"/>
</dbReference>
<comment type="subcellular location">
    <subcellularLocation>
        <location evidence="3">Cytoplasm</location>
    </subcellularLocation>
    <subcellularLocation>
        <location evidence="2">Nucleus</location>
        <location evidence="2">PML body</location>
    </subcellularLocation>
</comment>
<dbReference type="Proteomes" id="UP001152320">
    <property type="component" value="Chromosome 21"/>
</dbReference>
<dbReference type="Gene3D" id="2.130.10.10">
    <property type="entry name" value="YVTN repeat-like/Quinoprotein amine dehydrogenase"/>
    <property type="match status" value="1"/>
</dbReference>
<proteinExistence type="predicted"/>
<evidence type="ECO:0000256" key="5">
    <source>
        <dbReference type="ARBA" id="ARBA00012483"/>
    </source>
</evidence>
<dbReference type="SMART" id="SM00184">
    <property type="entry name" value="RING"/>
    <property type="match status" value="1"/>
</dbReference>
<evidence type="ECO:0000256" key="1">
    <source>
        <dbReference type="ARBA" id="ARBA00000900"/>
    </source>
</evidence>
<dbReference type="GO" id="GO:0005737">
    <property type="term" value="C:cytoplasm"/>
    <property type="evidence" value="ECO:0007669"/>
    <property type="project" value="UniProtKB-SubCell"/>
</dbReference>
<feature type="compositionally biased region" description="Low complexity" evidence="17">
    <location>
        <begin position="419"/>
        <end position="433"/>
    </location>
</feature>
<evidence type="ECO:0000259" key="18">
    <source>
        <dbReference type="PROSITE" id="PS50089"/>
    </source>
</evidence>
<feature type="compositionally biased region" description="Polar residues" evidence="17">
    <location>
        <begin position="56"/>
        <end position="99"/>
    </location>
</feature>
<accession>A0A9Q0YFU8</accession>
<evidence type="ECO:0000256" key="16">
    <source>
        <dbReference type="PROSITE-ProRule" id="PRU00175"/>
    </source>
</evidence>
<dbReference type="InterPro" id="IPR001841">
    <property type="entry name" value="Znf_RING"/>
</dbReference>
<comment type="pathway">
    <text evidence="4">Protein modification; protein ubiquitination.</text>
</comment>
<keyword evidence="13" id="KW-0862">Zinc</keyword>